<feature type="non-terminal residue" evidence="1">
    <location>
        <position position="85"/>
    </location>
</feature>
<gene>
    <name evidence="1" type="ORF">LCGC14_1818860</name>
</gene>
<reference evidence="1" key="1">
    <citation type="journal article" date="2015" name="Nature">
        <title>Complex archaea that bridge the gap between prokaryotes and eukaryotes.</title>
        <authorList>
            <person name="Spang A."/>
            <person name="Saw J.H."/>
            <person name="Jorgensen S.L."/>
            <person name="Zaremba-Niedzwiedzka K."/>
            <person name="Martijn J."/>
            <person name="Lind A.E."/>
            <person name="van Eijk R."/>
            <person name="Schleper C."/>
            <person name="Guy L."/>
            <person name="Ettema T.J."/>
        </authorList>
    </citation>
    <scope>NUCLEOTIDE SEQUENCE</scope>
</reference>
<accession>A0A0F9JJ17</accession>
<protein>
    <submittedName>
        <fullName evidence="1">Uncharacterized protein</fullName>
    </submittedName>
</protein>
<name>A0A0F9JJ17_9ZZZZ</name>
<dbReference type="EMBL" id="LAZR01017781">
    <property type="protein sequence ID" value="KKL98987.1"/>
    <property type="molecule type" value="Genomic_DNA"/>
</dbReference>
<proteinExistence type="predicted"/>
<organism evidence="1">
    <name type="scientific">marine sediment metagenome</name>
    <dbReference type="NCBI Taxonomy" id="412755"/>
    <lineage>
        <taxon>unclassified sequences</taxon>
        <taxon>metagenomes</taxon>
        <taxon>ecological metagenomes</taxon>
    </lineage>
</organism>
<sequence length="85" mass="9897">MKKSSELKMRGESITSLFFTEKKPLFIVAGKSWRGDLDDEIGIKTSELQFRLEIHLSRENLKRLSIVIQERLKDNVESAVFSQNR</sequence>
<comment type="caution">
    <text evidence="1">The sequence shown here is derived from an EMBL/GenBank/DDBJ whole genome shotgun (WGS) entry which is preliminary data.</text>
</comment>
<dbReference type="AlphaFoldDB" id="A0A0F9JJ17"/>
<evidence type="ECO:0000313" key="1">
    <source>
        <dbReference type="EMBL" id="KKL98987.1"/>
    </source>
</evidence>